<comment type="caution">
    <text evidence="9">The sequence shown here is derived from an EMBL/GenBank/DDBJ whole genome shotgun (WGS) entry which is preliminary data.</text>
</comment>
<evidence type="ECO:0000256" key="6">
    <source>
        <dbReference type="ARBA" id="ARBA00023136"/>
    </source>
</evidence>
<proteinExistence type="inferred from homology"/>
<evidence type="ECO:0000256" key="2">
    <source>
        <dbReference type="ARBA" id="ARBA00007613"/>
    </source>
</evidence>
<keyword evidence="5" id="KW-0812">Transmembrane</keyword>
<dbReference type="Proteomes" id="UP001634747">
    <property type="component" value="Unassembled WGS sequence"/>
</dbReference>
<keyword evidence="7" id="KW-0998">Cell outer membrane</keyword>
<gene>
    <name evidence="9" type="ORF">ACK2TP_15040</name>
</gene>
<evidence type="ECO:0000313" key="9">
    <source>
        <dbReference type="EMBL" id="MFN2977086.1"/>
    </source>
</evidence>
<organism evidence="9 10">
    <name type="scientific">Terriglobus aquaticus</name>
    <dbReference type="NCBI Taxonomy" id="940139"/>
    <lineage>
        <taxon>Bacteria</taxon>
        <taxon>Pseudomonadati</taxon>
        <taxon>Acidobacteriota</taxon>
        <taxon>Terriglobia</taxon>
        <taxon>Terriglobales</taxon>
        <taxon>Acidobacteriaceae</taxon>
        <taxon>Terriglobus</taxon>
    </lineage>
</organism>
<dbReference type="PANTHER" id="PTHR30026:SF20">
    <property type="entry name" value="OUTER MEMBRANE PROTEIN TOLC"/>
    <property type="match status" value="1"/>
</dbReference>
<evidence type="ECO:0000256" key="8">
    <source>
        <dbReference type="SAM" id="SignalP"/>
    </source>
</evidence>
<protein>
    <submittedName>
        <fullName evidence="9">TolC family protein</fullName>
    </submittedName>
</protein>
<dbReference type="RefSeq" id="WP_263414740.1">
    <property type="nucleotide sequence ID" value="NZ_BAABBH010000001.1"/>
</dbReference>
<evidence type="ECO:0000256" key="1">
    <source>
        <dbReference type="ARBA" id="ARBA00004442"/>
    </source>
</evidence>
<dbReference type="EMBL" id="JBJYXY010000001">
    <property type="protein sequence ID" value="MFN2977086.1"/>
    <property type="molecule type" value="Genomic_DNA"/>
</dbReference>
<dbReference type="InterPro" id="IPR003423">
    <property type="entry name" value="OMP_efflux"/>
</dbReference>
<evidence type="ECO:0000256" key="4">
    <source>
        <dbReference type="ARBA" id="ARBA00022452"/>
    </source>
</evidence>
<evidence type="ECO:0000313" key="10">
    <source>
        <dbReference type="Proteomes" id="UP001634747"/>
    </source>
</evidence>
<evidence type="ECO:0000256" key="5">
    <source>
        <dbReference type="ARBA" id="ARBA00022692"/>
    </source>
</evidence>
<keyword evidence="10" id="KW-1185">Reference proteome</keyword>
<dbReference type="PANTHER" id="PTHR30026">
    <property type="entry name" value="OUTER MEMBRANE PROTEIN TOLC"/>
    <property type="match status" value="1"/>
</dbReference>
<comment type="subcellular location">
    <subcellularLocation>
        <location evidence="1">Cell outer membrane</location>
    </subcellularLocation>
</comment>
<evidence type="ECO:0000256" key="3">
    <source>
        <dbReference type="ARBA" id="ARBA00022448"/>
    </source>
</evidence>
<accession>A0ABW9KMS6</accession>
<keyword evidence="6" id="KW-0472">Membrane</keyword>
<keyword evidence="4" id="KW-1134">Transmembrane beta strand</keyword>
<dbReference type="Pfam" id="PF02321">
    <property type="entry name" value="OEP"/>
    <property type="match status" value="2"/>
</dbReference>
<reference evidence="9 10" key="1">
    <citation type="submission" date="2024-12" db="EMBL/GenBank/DDBJ databases">
        <authorList>
            <person name="Lee Y."/>
        </authorList>
    </citation>
    <scope>NUCLEOTIDE SEQUENCE [LARGE SCALE GENOMIC DNA]</scope>
    <source>
        <strain evidence="9 10">03SUJ4</strain>
    </source>
</reference>
<dbReference type="InterPro" id="IPR051906">
    <property type="entry name" value="TolC-like"/>
</dbReference>
<keyword evidence="8" id="KW-0732">Signal</keyword>
<dbReference type="Gene3D" id="1.20.1600.10">
    <property type="entry name" value="Outer membrane efflux proteins (OEP)"/>
    <property type="match status" value="1"/>
</dbReference>
<sequence length="553" mass="60091">MTRGERTKLPTQHQSPVRARAAVPLLCCALLTGVAAAQDTAQPAPFNAQTTTVGQANQAPLPVAPPAAPAIQTAQRTLRQPPIAAAPDLPFEPQPQQPSLLVTQGLAGAAPRDLGHGVKTPVSTGSPINLSLADAVNLGLERSLRISVDQQRERQVAGLRSVAFNALIPTLTAVGRTSTQQVNLAAMGFSPAAVQPLLPPGTPPLQTIVRYDVTSAQLNLNQQLFNLPAYEVYKAAREQAKIATLQTYSDRGEIVQDVATQYLRVLADEASIRDAEGQLVSDRELERQAQARKDAGTGTNLDLLRARVTRQQREQQLVQLRNSLDKDKIQLNRNMGLAADQPLVLTDPVPYHELDALPLETARQVAYKRRKDLLGLEAQLRSAELQRKAIAYERLPAATLGGYYGVIGQTHGLYHGDFVAQGGINFPIFEEARIRGDREVADSQLTRLRAQIRSVRADIDQQIRSSMLDVQTADDLVKAATSNVNLAAEALSDAQQRYRAGVDDTLPVVRAQATLVNAQSQLVNALFQFNQAKLQLARNTGVLESQYDSYLNQ</sequence>
<feature type="signal peptide" evidence="8">
    <location>
        <begin position="1"/>
        <end position="37"/>
    </location>
</feature>
<keyword evidence="3" id="KW-0813">Transport</keyword>
<comment type="similarity">
    <text evidence="2">Belongs to the outer membrane factor (OMF) (TC 1.B.17) family.</text>
</comment>
<feature type="chain" id="PRO_5045224098" evidence="8">
    <location>
        <begin position="38"/>
        <end position="553"/>
    </location>
</feature>
<evidence type="ECO:0000256" key="7">
    <source>
        <dbReference type="ARBA" id="ARBA00023237"/>
    </source>
</evidence>
<dbReference type="SUPFAM" id="SSF56954">
    <property type="entry name" value="Outer membrane efflux proteins (OEP)"/>
    <property type="match status" value="1"/>
</dbReference>
<name>A0ABW9KMS6_9BACT</name>